<sequence length="274" mass="30337">MITSSEGIFTILSSPVPGTKGPPRRSERLQARGALAQAISTTIENPTENLYLLQSVEADNTDPQDDPNSSSIFVNVSIPLLLQTILKVVPELESALSSLREALNPQGVHVSLPMELCNPILCLCIWIEVTVFDTLIIAVLNTGAPNNIISSRLVKRLGFLTDILYAESFFTAGVESIKSNGAYSSVPLRFGELVVTYPAVVLESESYDMLIGTDFLRTYQTEISHLHGHFFILGYTVPCFLRIHQMRLWCPKKRQVDNMSASGTHMMFWACLTE</sequence>
<organism evidence="1 2">
    <name type="scientific">Entomophthora muscae</name>
    <dbReference type="NCBI Taxonomy" id="34485"/>
    <lineage>
        <taxon>Eukaryota</taxon>
        <taxon>Fungi</taxon>
        <taxon>Fungi incertae sedis</taxon>
        <taxon>Zoopagomycota</taxon>
        <taxon>Entomophthoromycotina</taxon>
        <taxon>Entomophthoromycetes</taxon>
        <taxon>Entomophthorales</taxon>
        <taxon>Entomophthoraceae</taxon>
        <taxon>Entomophthora</taxon>
    </lineage>
</organism>
<keyword evidence="2" id="KW-1185">Reference proteome</keyword>
<comment type="caution">
    <text evidence="1">The sequence shown here is derived from an EMBL/GenBank/DDBJ whole genome shotgun (WGS) entry which is preliminary data.</text>
</comment>
<evidence type="ECO:0000313" key="2">
    <source>
        <dbReference type="Proteomes" id="UP001165960"/>
    </source>
</evidence>
<reference evidence="1" key="1">
    <citation type="submission" date="2022-04" db="EMBL/GenBank/DDBJ databases">
        <title>Genome of the entomopathogenic fungus Entomophthora muscae.</title>
        <authorList>
            <person name="Elya C."/>
            <person name="Lovett B.R."/>
            <person name="Lee E."/>
            <person name="Macias A.M."/>
            <person name="Hajek A.E."/>
            <person name="De Bivort B.L."/>
            <person name="Kasson M.T."/>
            <person name="De Fine Licht H.H."/>
            <person name="Stajich J.E."/>
        </authorList>
    </citation>
    <scope>NUCLEOTIDE SEQUENCE</scope>
    <source>
        <strain evidence="1">Berkeley</strain>
    </source>
</reference>
<protein>
    <submittedName>
        <fullName evidence="1">DNA damage-inducible protein 1</fullName>
    </submittedName>
</protein>
<accession>A0ACC2SWV6</accession>
<dbReference type="Proteomes" id="UP001165960">
    <property type="component" value="Unassembled WGS sequence"/>
</dbReference>
<name>A0ACC2SWV6_9FUNG</name>
<evidence type="ECO:0000313" key="1">
    <source>
        <dbReference type="EMBL" id="KAJ9066762.1"/>
    </source>
</evidence>
<proteinExistence type="predicted"/>
<gene>
    <name evidence="1" type="primary">DDI1_30</name>
    <name evidence="1" type="ORF">DSO57_1006373</name>
</gene>
<dbReference type="EMBL" id="QTSX02004278">
    <property type="protein sequence ID" value="KAJ9066762.1"/>
    <property type="molecule type" value="Genomic_DNA"/>
</dbReference>